<reference evidence="2 4" key="1">
    <citation type="journal article" date="2017" name="Nat. Microbiol.">
        <title>Natural product diversity associated with the nematode symbionts Photorhabdus and Xenorhabdus.</title>
        <authorList>
            <person name="Tobias N.J."/>
            <person name="Wolff H."/>
            <person name="Djahanschiri B."/>
            <person name="Grundmann F."/>
            <person name="Kronenwerth M."/>
            <person name="Shi Y.M."/>
            <person name="Simonyi S."/>
            <person name="Grun P."/>
            <person name="Shapiro-Ilan D."/>
            <person name="Pidot S.J."/>
            <person name="Stinear T.P."/>
            <person name="Ebersberger I."/>
            <person name="Bode H.B."/>
        </authorList>
    </citation>
    <scope>NUCLEOTIDE SEQUENCE [LARGE SCALE GENOMIC DNA]</scope>
    <source>
        <strain evidence="2 4">DSM 16337</strain>
    </source>
</reference>
<dbReference type="EMBL" id="NIBT01000021">
    <property type="protein sequence ID" value="PHM22734.1"/>
    <property type="molecule type" value="Genomic_DNA"/>
</dbReference>
<dbReference type="EMBL" id="RAQI01000004">
    <property type="protein sequence ID" value="RKE89384.1"/>
    <property type="molecule type" value="Genomic_DNA"/>
</dbReference>
<protein>
    <submittedName>
        <fullName evidence="2">Uncharacterized protein</fullName>
    </submittedName>
</protein>
<evidence type="ECO:0000313" key="5">
    <source>
        <dbReference type="Proteomes" id="UP000283568"/>
    </source>
</evidence>
<name>A0A2D0ILQ6_9GAMM</name>
<feature type="transmembrane region" description="Helical" evidence="1">
    <location>
        <begin position="22"/>
        <end position="43"/>
    </location>
</feature>
<keyword evidence="1" id="KW-1133">Transmembrane helix</keyword>
<evidence type="ECO:0000313" key="4">
    <source>
        <dbReference type="Proteomes" id="UP000225605"/>
    </source>
</evidence>
<keyword evidence="1" id="KW-0812">Transmembrane</keyword>
<dbReference type="AlphaFoldDB" id="A0A2D0ILQ6"/>
<evidence type="ECO:0000256" key="1">
    <source>
        <dbReference type="SAM" id="Phobius"/>
    </source>
</evidence>
<organism evidence="2 4">
    <name type="scientific">Xenorhabdus ehlersii</name>
    <dbReference type="NCBI Taxonomy" id="290111"/>
    <lineage>
        <taxon>Bacteria</taxon>
        <taxon>Pseudomonadati</taxon>
        <taxon>Pseudomonadota</taxon>
        <taxon>Gammaproteobacteria</taxon>
        <taxon>Enterobacterales</taxon>
        <taxon>Morganellaceae</taxon>
        <taxon>Xenorhabdus</taxon>
    </lineage>
</organism>
<proteinExistence type="predicted"/>
<sequence>MTATQEERENLSSYFTSICFELFAFSYLLLTITAIFPTVIFPLQSYQ</sequence>
<accession>A0A2D0ILQ6</accession>
<keyword evidence="5" id="KW-1185">Reference proteome</keyword>
<dbReference type="Proteomes" id="UP000283568">
    <property type="component" value="Unassembled WGS sequence"/>
</dbReference>
<dbReference type="Proteomes" id="UP000225605">
    <property type="component" value="Unassembled WGS sequence"/>
</dbReference>
<keyword evidence="1" id="KW-0472">Membrane</keyword>
<gene>
    <name evidence="3" type="ORF">BDE27_3028</name>
    <name evidence="2" type="ORF">Xehl_03385</name>
</gene>
<evidence type="ECO:0000313" key="2">
    <source>
        <dbReference type="EMBL" id="PHM22734.1"/>
    </source>
</evidence>
<comment type="caution">
    <text evidence="2">The sequence shown here is derived from an EMBL/GenBank/DDBJ whole genome shotgun (WGS) entry which is preliminary data.</text>
</comment>
<evidence type="ECO:0000313" key="3">
    <source>
        <dbReference type="EMBL" id="RKE89384.1"/>
    </source>
</evidence>
<reference evidence="3 5" key="2">
    <citation type="submission" date="2018-09" db="EMBL/GenBank/DDBJ databases">
        <title>Genomic Encyclopedia of Archaeal and Bacterial Type Strains, Phase II (KMG-II): from individual species to whole genera.</title>
        <authorList>
            <person name="Goeker M."/>
        </authorList>
    </citation>
    <scope>NUCLEOTIDE SEQUENCE [LARGE SCALE GENOMIC DNA]</scope>
    <source>
        <strain evidence="3 5">DSM 16337</strain>
    </source>
</reference>